<evidence type="ECO:0000313" key="8">
    <source>
        <dbReference type="EMBL" id="KAG8370509.1"/>
    </source>
</evidence>
<keyword evidence="3" id="KW-0238">DNA-binding</keyword>
<evidence type="ECO:0000256" key="2">
    <source>
        <dbReference type="ARBA" id="ARBA00023015"/>
    </source>
</evidence>
<dbReference type="PANTHER" id="PTHR45764:SF31">
    <property type="entry name" value="BASIC LEUCINE ZIPPER 1"/>
    <property type="match status" value="1"/>
</dbReference>
<dbReference type="PANTHER" id="PTHR45764">
    <property type="entry name" value="BZIP TRANSCRIPTION FACTOR 44"/>
    <property type="match status" value="1"/>
</dbReference>
<dbReference type="PROSITE" id="PS00036">
    <property type="entry name" value="BZIP_BASIC"/>
    <property type="match status" value="1"/>
</dbReference>
<dbReference type="GO" id="GO:0000976">
    <property type="term" value="F:transcription cis-regulatory region binding"/>
    <property type="evidence" value="ECO:0007669"/>
    <property type="project" value="TreeGrafter"/>
</dbReference>
<feature type="domain" description="BZIP" evidence="7">
    <location>
        <begin position="24"/>
        <end position="87"/>
    </location>
</feature>
<dbReference type="GO" id="GO:0046982">
    <property type="term" value="F:protein heterodimerization activity"/>
    <property type="evidence" value="ECO:0007669"/>
    <property type="project" value="UniProtKB-ARBA"/>
</dbReference>
<gene>
    <name evidence="8" type="ORF">BUALT_Bualt14G0124300</name>
</gene>
<dbReference type="GO" id="GO:0005634">
    <property type="term" value="C:nucleus"/>
    <property type="evidence" value="ECO:0007669"/>
    <property type="project" value="UniProtKB-SubCell"/>
</dbReference>
<dbReference type="InterPro" id="IPR004827">
    <property type="entry name" value="bZIP"/>
</dbReference>
<evidence type="ECO:0000256" key="5">
    <source>
        <dbReference type="ARBA" id="ARBA00023242"/>
    </source>
</evidence>
<keyword evidence="9" id="KW-1185">Reference proteome</keyword>
<dbReference type="EMBL" id="WHWC01000014">
    <property type="protein sequence ID" value="KAG8370509.1"/>
    <property type="molecule type" value="Genomic_DNA"/>
</dbReference>
<evidence type="ECO:0000256" key="4">
    <source>
        <dbReference type="ARBA" id="ARBA00023163"/>
    </source>
</evidence>
<keyword evidence="2" id="KW-0805">Transcription regulation</keyword>
<sequence length="156" mass="18383">MSSKKLKISTSSEDDENKHAMIMDERKRKRMISNRESARRSRMKREQHVKDLNDEITYLTTKCSELAQKITEIAKNYAAIESENRVLSMHGEELKKRLELMEEMLLSCNNNIYYSNIDNDLSYVSMVNSDDYSGMTILEDPLLKQWLQPTFKYQTI</sequence>
<dbReference type="Pfam" id="PF00170">
    <property type="entry name" value="bZIP_1"/>
    <property type="match status" value="1"/>
</dbReference>
<accession>A0AAV6WK85</accession>
<comment type="subcellular location">
    <subcellularLocation>
        <location evidence="1">Nucleus</location>
    </subcellularLocation>
</comment>
<feature type="region of interest" description="Disordered" evidence="6">
    <location>
        <begin position="1"/>
        <end position="46"/>
    </location>
</feature>
<dbReference type="InterPro" id="IPR045314">
    <property type="entry name" value="bZIP_plant_GBF1"/>
</dbReference>
<proteinExistence type="predicted"/>
<evidence type="ECO:0000313" key="9">
    <source>
        <dbReference type="Proteomes" id="UP000826271"/>
    </source>
</evidence>
<dbReference type="InterPro" id="IPR046347">
    <property type="entry name" value="bZIP_sf"/>
</dbReference>
<keyword evidence="4" id="KW-0804">Transcription</keyword>
<reference evidence="8" key="1">
    <citation type="submission" date="2019-10" db="EMBL/GenBank/DDBJ databases">
        <authorList>
            <person name="Zhang R."/>
            <person name="Pan Y."/>
            <person name="Wang J."/>
            <person name="Ma R."/>
            <person name="Yu S."/>
        </authorList>
    </citation>
    <scope>NUCLEOTIDE SEQUENCE</scope>
    <source>
        <strain evidence="8">LA-IB0</strain>
        <tissue evidence="8">Leaf</tissue>
    </source>
</reference>
<dbReference type="PROSITE" id="PS50217">
    <property type="entry name" value="BZIP"/>
    <property type="match status" value="1"/>
</dbReference>
<evidence type="ECO:0000256" key="1">
    <source>
        <dbReference type="ARBA" id="ARBA00004123"/>
    </source>
</evidence>
<dbReference type="Proteomes" id="UP000826271">
    <property type="component" value="Unassembled WGS sequence"/>
</dbReference>
<feature type="compositionally biased region" description="Basic and acidic residues" evidence="6">
    <location>
        <begin position="16"/>
        <end position="26"/>
    </location>
</feature>
<protein>
    <recommendedName>
        <fullName evidence="7">BZIP domain-containing protein</fullName>
    </recommendedName>
</protein>
<name>A0AAV6WK85_9LAMI</name>
<comment type="caution">
    <text evidence="8">The sequence shown here is derived from an EMBL/GenBank/DDBJ whole genome shotgun (WGS) entry which is preliminary data.</text>
</comment>
<dbReference type="GO" id="GO:0003700">
    <property type="term" value="F:DNA-binding transcription factor activity"/>
    <property type="evidence" value="ECO:0007669"/>
    <property type="project" value="InterPro"/>
</dbReference>
<dbReference type="Gene3D" id="1.20.5.170">
    <property type="match status" value="1"/>
</dbReference>
<dbReference type="SUPFAM" id="SSF57959">
    <property type="entry name" value="Leucine zipper domain"/>
    <property type="match status" value="1"/>
</dbReference>
<dbReference type="FunFam" id="1.20.5.170:FF:000020">
    <property type="entry name" value="BZIP transcription factor"/>
    <property type="match status" value="1"/>
</dbReference>
<organism evidence="8 9">
    <name type="scientific">Buddleja alternifolia</name>
    <dbReference type="NCBI Taxonomy" id="168488"/>
    <lineage>
        <taxon>Eukaryota</taxon>
        <taxon>Viridiplantae</taxon>
        <taxon>Streptophyta</taxon>
        <taxon>Embryophyta</taxon>
        <taxon>Tracheophyta</taxon>
        <taxon>Spermatophyta</taxon>
        <taxon>Magnoliopsida</taxon>
        <taxon>eudicotyledons</taxon>
        <taxon>Gunneridae</taxon>
        <taxon>Pentapetalae</taxon>
        <taxon>asterids</taxon>
        <taxon>lamiids</taxon>
        <taxon>Lamiales</taxon>
        <taxon>Scrophulariaceae</taxon>
        <taxon>Buddlejeae</taxon>
        <taxon>Buddleja</taxon>
    </lineage>
</organism>
<dbReference type="CDD" id="cd14702">
    <property type="entry name" value="bZIP_plant_GBF1"/>
    <property type="match status" value="1"/>
</dbReference>
<evidence type="ECO:0000259" key="7">
    <source>
        <dbReference type="PROSITE" id="PS50217"/>
    </source>
</evidence>
<feature type="compositionally biased region" description="Basic and acidic residues" evidence="6">
    <location>
        <begin position="36"/>
        <end position="46"/>
    </location>
</feature>
<keyword evidence="5" id="KW-0539">Nucleus</keyword>
<dbReference type="SMART" id="SM00338">
    <property type="entry name" value="BRLZ"/>
    <property type="match status" value="1"/>
</dbReference>
<evidence type="ECO:0000256" key="6">
    <source>
        <dbReference type="SAM" id="MobiDB-lite"/>
    </source>
</evidence>
<dbReference type="GO" id="GO:0045893">
    <property type="term" value="P:positive regulation of DNA-templated transcription"/>
    <property type="evidence" value="ECO:0007669"/>
    <property type="project" value="TreeGrafter"/>
</dbReference>
<evidence type="ECO:0000256" key="3">
    <source>
        <dbReference type="ARBA" id="ARBA00023125"/>
    </source>
</evidence>
<dbReference type="AlphaFoldDB" id="A0AAV6WK85"/>